<evidence type="ECO:0000313" key="1">
    <source>
        <dbReference type="EMBL" id="RJF92550.1"/>
    </source>
</evidence>
<proteinExistence type="predicted"/>
<sequence>MTHFYAFNGDADGLCALQQLRLADPQEVRLVTGVKRDIQLLRRVDAEAGDTVTALDISLDQNRGDLLRLLDAGASVRYFDHHHAGELPEHPALMACIDERAEVCTSILVDHYLAGRHRMWAITAAFGDNLGTVAAAMARDAGLGNAAASTLQMLGTCLNYNAYGETIADLHIDPVELAQQMMPFADPLEFAACSEAYVRLTAGYRDDMERTRDLSPAHQLPGATMLVLPNAPWARRAIGVLANERMQTDPDNALAILSPKSGGGYTVSVRVPAHSASSAADFCRTFETGGGRKTAGGINHLPEADVERFTDRFDACFAKR</sequence>
<comment type="caution">
    <text evidence="1">The sequence shown here is derived from an EMBL/GenBank/DDBJ whole genome shotgun (WGS) entry which is preliminary data.</text>
</comment>
<keyword evidence="1" id="KW-0808">Transferase</keyword>
<gene>
    <name evidence="1" type="ORF">D3871_28560</name>
</gene>
<accession>A0A3A3FHA5</accession>
<keyword evidence="2" id="KW-1185">Reference proteome</keyword>
<name>A0A3A3FHA5_9BURK</name>
<dbReference type="OrthoDB" id="5429547at2"/>
<dbReference type="RefSeq" id="WP_119772485.1">
    <property type="nucleotide sequence ID" value="NZ_QYUO01000003.1"/>
</dbReference>
<dbReference type="AlphaFoldDB" id="A0A3A3FHA5"/>
<protein>
    <submittedName>
        <fullName evidence="1">Acetyltransferase</fullName>
    </submittedName>
</protein>
<dbReference type="SUPFAM" id="SSF64182">
    <property type="entry name" value="DHH phosphoesterases"/>
    <property type="match status" value="1"/>
</dbReference>
<organism evidence="1 2">
    <name type="scientific">Noviherbaspirillum saxi</name>
    <dbReference type="NCBI Taxonomy" id="2320863"/>
    <lineage>
        <taxon>Bacteria</taxon>
        <taxon>Pseudomonadati</taxon>
        <taxon>Pseudomonadota</taxon>
        <taxon>Betaproteobacteria</taxon>
        <taxon>Burkholderiales</taxon>
        <taxon>Oxalobacteraceae</taxon>
        <taxon>Noviherbaspirillum</taxon>
    </lineage>
</organism>
<dbReference type="Proteomes" id="UP000265955">
    <property type="component" value="Unassembled WGS sequence"/>
</dbReference>
<dbReference type="InterPro" id="IPR038763">
    <property type="entry name" value="DHH_sf"/>
</dbReference>
<dbReference type="EMBL" id="QYUO01000003">
    <property type="protein sequence ID" value="RJF92550.1"/>
    <property type="molecule type" value="Genomic_DNA"/>
</dbReference>
<reference evidence="2" key="1">
    <citation type="submission" date="2018-09" db="EMBL/GenBank/DDBJ databases">
        <authorList>
            <person name="Zhu H."/>
        </authorList>
    </citation>
    <scope>NUCLEOTIDE SEQUENCE [LARGE SCALE GENOMIC DNA]</scope>
    <source>
        <strain evidence="2">K1R23-30</strain>
    </source>
</reference>
<evidence type="ECO:0000313" key="2">
    <source>
        <dbReference type="Proteomes" id="UP000265955"/>
    </source>
</evidence>
<dbReference type="GO" id="GO:0016740">
    <property type="term" value="F:transferase activity"/>
    <property type="evidence" value="ECO:0007669"/>
    <property type="project" value="UniProtKB-KW"/>
</dbReference>